<keyword evidence="2" id="KW-1185">Reference proteome</keyword>
<reference evidence="1 2" key="1">
    <citation type="submission" date="2024-08" db="EMBL/GenBank/DDBJ databases">
        <title>Two novel Cytobacillus novel species.</title>
        <authorList>
            <person name="Liu G."/>
        </authorList>
    </citation>
    <scope>NUCLEOTIDE SEQUENCE [LARGE SCALE GENOMIC DNA]</scope>
    <source>
        <strain evidence="1 2">FJAT-53684</strain>
    </source>
</reference>
<sequence length="156" mass="18197">MRIKYFCMAAFIFVGLLGCSQNDSNESELALIKTTNPSPVVIENNKENKLDLVESIKKDIESIKELYDVAIVKGEEDTLVAYKVKHLQRFHMKKIEKKMNDMLEKKYPDENFTVSSDYKIFLEAVKLNEKMEDPDYPKKKANKRLKEIIKLKNEMA</sequence>
<organism evidence="1 2">
    <name type="scientific">Cytobacillus mangrovibacter</name>
    <dbReference type="NCBI Taxonomy" id="3299024"/>
    <lineage>
        <taxon>Bacteria</taxon>
        <taxon>Bacillati</taxon>
        <taxon>Bacillota</taxon>
        <taxon>Bacilli</taxon>
        <taxon>Bacillales</taxon>
        <taxon>Bacillaceae</taxon>
        <taxon>Cytobacillus</taxon>
    </lineage>
</organism>
<accession>A0ABW6JY18</accession>
<gene>
    <name evidence="1" type="ORF">ACFYKT_08520</name>
</gene>
<evidence type="ECO:0000313" key="2">
    <source>
        <dbReference type="Proteomes" id="UP001601058"/>
    </source>
</evidence>
<name>A0ABW6JY18_9BACI</name>
<protein>
    <submittedName>
        <fullName evidence="1">Sporulation protein</fullName>
    </submittedName>
</protein>
<evidence type="ECO:0000313" key="1">
    <source>
        <dbReference type="EMBL" id="MFE8696399.1"/>
    </source>
</evidence>
<proteinExistence type="predicted"/>
<dbReference type="Proteomes" id="UP001601058">
    <property type="component" value="Unassembled WGS sequence"/>
</dbReference>
<comment type="caution">
    <text evidence="1">The sequence shown here is derived from an EMBL/GenBank/DDBJ whole genome shotgun (WGS) entry which is preliminary data.</text>
</comment>
<dbReference type="PROSITE" id="PS51257">
    <property type="entry name" value="PROKAR_LIPOPROTEIN"/>
    <property type="match status" value="1"/>
</dbReference>
<dbReference type="EMBL" id="JBIACJ010000003">
    <property type="protein sequence ID" value="MFE8696399.1"/>
    <property type="molecule type" value="Genomic_DNA"/>
</dbReference>